<feature type="transmembrane region" description="Helical" evidence="2">
    <location>
        <begin position="1033"/>
        <end position="1053"/>
    </location>
</feature>
<feature type="transmembrane region" description="Helical" evidence="2">
    <location>
        <begin position="401"/>
        <end position="420"/>
    </location>
</feature>
<evidence type="ECO:0000313" key="3">
    <source>
        <dbReference type="EMBL" id="MBK5931369.1"/>
    </source>
</evidence>
<feature type="transmembrane region" description="Helical" evidence="2">
    <location>
        <begin position="961"/>
        <end position="983"/>
    </location>
</feature>
<feature type="transmembrane region" description="Helical" evidence="2">
    <location>
        <begin position="506"/>
        <end position="530"/>
    </location>
</feature>
<gene>
    <name evidence="3" type="ORF">CCR82_12790</name>
</gene>
<dbReference type="GO" id="GO:0005886">
    <property type="term" value="C:plasma membrane"/>
    <property type="evidence" value="ECO:0007669"/>
    <property type="project" value="TreeGrafter"/>
</dbReference>
<dbReference type="Gene3D" id="3.30.70.1320">
    <property type="entry name" value="Multidrug efflux transporter AcrB pore domain like"/>
    <property type="match status" value="1"/>
</dbReference>
<feature type="transmembrane region" description="Helical" evidence="2">
    <location>
        <begin position="989"/>
        <end position="1013"/>
    </location>
</feature>
<feature type="transmembrane region" description="Helical" evidence="2">
    <location>
        <begin position="937"/>
        <end position="954"/>
    </location>
</feature>
<feature type="transmembrane region" description="Helical" evidence="2">
    <location>
        <begin position="377"/>
        <end position="396"/>
    </location>
</feature>
<organism evidence="3 4">
    <name type="scientific">Halochromatium salexigens</name>
    <name type="common">Chromatium salexigens</name>
    <dbReference type="NCBI Taxonomy" id="49447"/>
    <lineage>
        <taxon>Bacteria</taxon>
        <taxon>Pseudomonadati</taxon>
        <taxon>Pseudomonadota</taxon>
        <taxon>Gammaproteobacteria</taxon>
        <taxon>Chromatiales</taxon>
        <taxon>Chromatiaceae</taxon>
        <taxon>Halochromatium</taxon>
    </lineage>
</organism>
<dbReference type="InterPro" id="IPR027463">
    <property type="entry name" value="AcrB_DN_DC_subdom"/>
</dbReference>
<dbReference type="SUPFAM" id="SSF82714">
    <property type="entry name" value="Multidrug efflux transporter AcrB TolC docking domain, DN and DC subdomains"/>
    <property type="match status" value="2"/>
</dbReference>
<dbReference type="GO" id="GO:0042910">
    <property type="term" value="F:xenobiotic transmembrane transporter activity"/>
    <property type="evidence" value="ECO:0007669"/>
    <property type="project" value="TreeGrafter"/>
</dbReference>
<dbReference type="Pfam" id="PF00873">
    <property type="entry name" value="ACR_tran"/>
    <property type="match status" value="2"/>
</dbReference>
<dbReference type="Gene3D" id="3.30.2090.10">
    <property type="entry name" value="Multidrug efflux transporter AcrB TolC docking domain, DN and DC subdomains"/>
    <property type="match status" value="2"/>
</dbReference>
<dbReference type="PRINTS" id="PR00702">
    <property type="entry name" value="ACRIFLAVINRP"/>
</dbReference>
<dbReference type="Gene3D" id="3.30.70.1430">
    <property type="entry name" value="Multidrug efflux transporter AcrB pore domain"/>
    <property type="match status" value="2"/>
</dbReference>
<keyword evidence="2" id="KW-1133">Transmembrane helix</keyword>
<dbReference type="RefSeq" id="WP_201246205.1">
    <property type="nucleotide sequence ID" value="NZ_NHSF01000063.1"/>
</dbReference>
<reference evidence="3" key="2">
    <citation type="journal article" date="2020" name="Microorganisms">
        <title>Osmotic Adaptation and Compatible Solute Biosynthesis of Phototrophic Bacteria as Revealed from Genome Analyses.</title>
        <authorList>
            <person name="Imhoff J.F."/>
            <person name="Rahn T."/>
            <person name="Kunzel S."/>
            <person name="Keller A."/>
            <person name="Neulinger S.C."/>
        </authorList>
    </citation>
    <scope>NUCLEOTIDE SEQUENCE</scope>
    <source>
        <strain evidence="3">DSM 4395</strain>
    </source>
</reference>
<feature type="region of interest" description="Disordered" evidence="1">
    <location>
        <begin position="1"/>
        <end position="22"/>
    </location>
</feature>
<feature type="transmembrane region" description="Helical" evidence="2">
    <location>
        <begin position="432"/>
        <end position="453"/>
    </location>
</feature>
<feature type="transmembrane region" description="Helical" evidence="2">
    <location>
        <begin position="1065"/>
        <end position="1093"/>
    </location>
</feature>
<dbReference type="EMBL" id="NHSF01000063">
    <property type="protein sequence ID" value="MBK5931369.1"/>
    <property type="molecule type" value="Genomic_DNA"/>
</dbReference>
<feature type="compositionally biased region" description="Low complexity" evidence="1">
    <location>
        <begin position="1215"/>
        <end position="1226"/>
    </location>
</feature>
<feature type="transmembrane region" description="Helical" evidence="2">
    <location>
        <begin position="573"/>
        <end position="591"/>
    </location>
</feature>
<dbReference type="PANTHER" id="PTHR32063:SF16">
    <property type="entry name" value="CATION EFFLUX SYSTEM (ACRB_ACRD_ACRF FAMILY)"/>
    <property type="match status" value="1"/>
</dbReference>
<sequence length="1304" mass="140833">MNDSKSASSSLPSGAGLQGHGHAPAASASLGLSGRIARTFINTPVTPMLLIGALCIGLLGLLFTPRQEDPKISVPMIDVFVQYPGASAVQVESMVSQPLEQLMMELTGVRHVYSATQRGGAVVTVRFKVGEDMGQSVVKVHDKLQANMDRMPPDVQPPLVKPVSIDDVPIVTLTLWSEEVADSQLRTLALDVLQELGSVPETGKGFVVGGREEQIRVEVMMERLAGYGITLDRIAETIRSANAETQTGATEGGGTSYKIYSGAFLQDANDIERLVVGSQGGRPIYIRDVAHVRPLPQETEQVVTHLTGPAYEGAHPANGAQAVTLAIAKKEGANGVMVAEAVLEKLASLERRMIPTNVQVEVTRNYGQSANDKVNELLQAMFEAAVIVSILCLVGLGLRAAIVVISVIPVVILLTIWWAWMVDYSIDRVSLFALIFAIGILVDDATVVVENIFRHWLEQGKTSITEAVAAVDEVGNPTILATFTIIAALLPMGWVSGLMGPYMRPIPVLGSSAMFFSLIAAFVFTPWFALRMRPRLKALERAERREQQTRAIVSRFYRPLVMPLIESRTLGKAFLIGTIAATALVCTLFYFKVVPVKMLPFDNKPEFSVVVNMPEGTALPETANIVRRLAEKLRELPEVVAIQTYAGTAQPFNFNGMVRHYYLREQAWEGDLLVQLKDKHERKRGSHEIAVAARERLTPVAQRFGAHIAVVEMPPGPPVLQTVVAEIYGPSSEVRRQAAQDMTAMFEQAEGVVDVDNYLIEPYDAWRFEVDTEKAVRRGISVDTINRNLAMALGATKVGDVKRGTVQEPTYIVIQVPLSYRSEITSLGSLPIGGPDGGMVPLAELGSFVRHREDPIIYHKDLRPMEYVVGEMEGRLGAPIYGMFAIEDLLEGYDPPGPGEAMSGMPDGLIGPPKTDAVADFEWSGEWTVTYETFRDMGIAFMAALLLIYGLIVWEFRDFAIAGLIMSPIPLTLIGIIPGHLFMGAEFTATSMIGMIALGGIIVRQSILIVEFVKIEVARGKPVREAAVDGAEIRMRPILITSLTLMAGAWAIIDDPIFQGMAVSLLFGAGVATLMAVIVIPLGCISLTPRFYLIETESGERMLSAGYAEIEGGGTGTGDGEGGSGSEGVGFGESGVASGLRPDAQQAREPNGGLPLWMIVWSVLVAVISALINGVLVLVRLVQWLVQWAQQRSADRARAEPDSDQPDQSARPTKKIAPARAGAAKTTAKKQVAKKTAAKKPTARKATAKTTAKKPVAKKKSVAKKPGAKKAPTRKANAKPASGQSPPTSETRSDQEPSSKDRNE</sequence>
<evidence type="ECO:0000256" key="1">
    <source>
        <dbReference type="SAM" id="MobiDB-lite"/>
    </source>
</evidence>
<feature type="transmembrane region" description="Helical" evidence="2">
    <location>
        <begin position="1156"/>
        <end position="1182"/>
    </location>
</feature>
<feature type="region of interest" description="Disordered" evidence="1">
    <location>
        <begin position="1194"/>
        <end position="1304"/>
    </location>
</feature>
<dbReference type="SUPFAM" id="SSF82693">
    <property type="entry name" value="Multidrug efflux transporter AcrB pore domain, PN1, PN2, PC1 and PC2 subdomains"/>
    <property type="match status" value="3"/>
</dbReference>
<feature type="transmembrane region" description="Helical" evidence="2">
    <location>
        <begin position="474"/>
        <end position="494"/>
    </location>
</feature>
<dbReference type="InterPro" id="IPR001036">
    <property type="entry name" value="Acrflvin-R"/>
</dbReference>
<keyword evidence="2" id="KW-0472">Membrane</keyword>
<reference evidence="3" key="1">
    <citation type="submission" date="2017-05" db="EMBL/GenBank/DDBJ databases">
        <authorList>
            <person name="Imhoff J.F."/>
            <person name="Rahn T."/>
            <person name="Kuenzel S."/>
            <person name="Neulinger S.C."/>
        </authorList>
    </citation>
    <scope>NUCLEOTIDE SEQUENCE</scope>
    <source>
        <strain evidence="3">DSM 4395</strain>
    </source>
</reference>
<accession>A0AAJ0UH42</accession>
<comment type="caution">
    <text evidence="3">The sequence shown here is derived from an EMBL/GenBank/DDBJ whole genome shotgun (WGS) entry which is preliminary data.</text>
</comment>
<feature type="compositionally biased region" description="Basic residues" evidence="1">
    <location>
        <begin position="1227"/>
        <end position="1277"/>
    </location>
</feature>
<dbReference type="Proteomes" id="UP001296967">
    <property type="component" value="Unassembled WGS sequence"/>
</dbReference>
<dbReference type="Gene3D" id="1.20.1640.10">
    <property type="entry name" value="Multidrug efflux transporter AcrB transmembrane domain"/>
    <property type="match status" value="2"/>
</dbReference>
<evidence type="ECO:0000256" key="2">
    <source>
        <dbReference type="SAM" id="Phobius"/>
    </source>
</evidence>
<feature type="transmembrane region" description="Helical" evidence="2">
    <location>
        <begin position="45"/>
        <end position="63"/>
    </location>
</feature>
<name>A0AAJ0UH42_HALSE</name>
<dbReference type="Gene3D" id="3.30.70.1440">
    <property type="entry name" value="Multidrug efflux transporter AcrB pore domain"/>
    <property type="match status" value="1"/>
</dbReference>
<dbReference type="SUPFAM" id="SSF82866">
    <property type="entry name" value="Multidrug efflux transporter AcrB transmembrane domain"/>
    <property type="match status" value="2"/>
</dbReference>
<evidence type="ECO:0000313" key="4">
    <source>
        <dbReference type="Proteomes" id="UP001296967"/>
    </source>
</evidence>
<protein>
    <submittedName>
        <fullName evidence="3">Acriflavin resistance protein</fullName>
    </submittedName>
</protein>
<keyword evidence="2" id="KW-0812">Transmembrane</keyword>
<dbReference type="PANTHER" id="PTHR32063">
    <property type="match status" value="1"/>
</dbReference>
<keyword evidence="4" id="KW-1185">Reference proteome</keyword>
<feature type="compositionally biased region" description="Basic and acidic residues" evidence="1">
    <location>
        <begin position="1291"/>
        <end position="1304"/>
    </location>
</feature>
<proteinExistence type="predicted"/>
<feature type="region of interest" description="Disordered" evidence="1">
    <location>
        <begin position="1113"/>
        <end position="1132"/>
    </location>
</feature>